<dbReference type="PANTHER" id="PTHR31061">
    <property type="entry name" value="LD22376P"/>
    <property type="match status" value="1"/>
</dbReference>
<feature type="transmembrane region" description="Helical" evidence="1">
    <location>
        <begin position="383"/>
        <end position="407"/>
    </location>
</feature>
<evidence type="ECO:0000256" key="1">
    <source>
        <dbReference type="SAM" id="Phobius"/>
    </source>
</evidence>
<keyword evidence="2" id="KW-0808">Transferase</keyword>
<reference evidence="3" key="1">
    <citation type="journal article" date="2018" name="Nat. Plants">
        <title>Whole-genome landscape of Medicago truncatula symbiotic genes.</title>
        <authorList>
            <person name="Pecrix Y."/>
            <person name="Staton S.E."/>
            <person name="Sallet E."/>
            <person name="Lelandais-Briere C."/>
            <person name="Moreau S."/>
            <person name="Carrere S."/>
            <person name="Blein T."/>
            <person name="Jardinaud M.F."/>
            <person name="Latrasse D."/>
            <person name="Zouine M."/>
            <person name="Zahm M."/>
            <person name="Kreplak J."/>
            <person name="Mayjonade B."/>
            <person name="Satge C."/>
            <person name="Perez M."/>
            <person name="Cauet S."/>
            <person name="Marande W."/>
            <person name="Chantry-Darmon C."/>
            <person name="Lopez-Roques C."/>
            <person name="Bouchez O."/>
            <person name="Berard A."/>
            <person name="Debelle F."/>
            <person name="Munos S."/>
            <person name="Bendahmane A."/>
            <person name="Berges H."/>
            <person name="Niebel A."/>
            <person name="Buitink J."/>
            <person name="Frugier F."/>
            <person name="Benhamed M."/>
            <person name="Crespi M."/>
            <person name="Gouzy J."/>
            <person name="Gamas P."/>
        </authorList>
    </citation>
    <scope>NUCLEOTIDE SEQUENCE [LARGE SCALE GENOMIC DNA]</scope>
    <source>
        <strain evidence="3">cv. Jemalong A17</strain>
    </source>
</reference>
<feature type="transmembrane region" description="Helical" evidence="1">
    <location>
        <begin position="428"/>
        <end position="447"/>
    </location>
</feature>
<evidence type="ECO:0000313" key="2">
    <source>
        <dbReference type="EMBL" id="RHN48537.1"/>
    </source>
</evidence>
<dbReference type="Proteomes" id="UP000265566">
    <property type="component" value="Chromosome 7"/>
</dbReference>
<dbReference type="EMBL" id="PSQE01000007">
    <property type="protein sequence ID" value="RHN48537.1"/>
    <property type="molecule type" value="Genomic_DNA"/>
</dbReference>
<keyword evidence="1" id="KW-1133">Transmembrane helix</keyword>
<dbReference type="Gramene" id="rna43266">
    <property type="protein sequence ID" value="RHN48537.1"/>
    <property type="gene ID" value="gene43266"/>
</dbReference>
<feature type="transmembrane region" description="Helical" evidence="1">
    <location>
        <begin position="158"/>
        <end position="179"/>
    </location>
</feature>
<evidence type="ECO:0000313" key="3">
    <source>
        <dbReference type="Proteomes" id="UP000265566"/>
    </source>
</evidence>
<dbReference type="GO" id="GO:0015019">
    <property type="term" value="F:heparan-alpha-glucosaminide N-acetyltransferase activity"/>
    <property type="evidence" value="ECO:0007669"/>
    <property type="project" value="UniProtKB-EC"/>
</dbReference>
<feature type="transmembrane region" description="Helical" evidence="1">
    <location>
        <begin position="68"/>
        <end position="87"/>
    </location>
</feature>
<protein>
    <submittedName>
        <fullName evidence="2">Putative heparan-alpha-glucosaminide N-acetyltransferase</fullName>
        <ecNumber evidence="2">2.3.1.78</ecNumber>
    </submittedName>
</protein>
<dbReference type="AlphaFoldDB" id="A0A396HC80"/>
<dbReference type="EC" id="2.3.1.78" evidence="2"/>
<feature type="transmembrane region" description="Helical" evidence="1">
    <location>
        <begin position="474"/>
        <end position="493"/>
    </location>
</feature>
<proteinExistence type="predicted"/>
<gene>
    <name evidence="2" type="ORF">MtrunA17_Chr7g0264851</name>
</gene>
<dbReference type="PANTHER" id="PTHR31061:SF35">
    <property type="entry name" value="HEPARAN-ALPHA-GLUCOSAMINIDE N-ACETYLTRANSFERASE-LIKE PROTEIN"/>
    <property type="match status" value="1"/>
</dbReference>
<name>A0A396HC80_MEDTR</name>
<comment type="caution">
    <text evidence="2">The sequence shown here is derived from an EMBL/GenBank/DDBJ whole genome shotgun (WGS) entry which is preliminary data.</text>
</comment>
<sequence length="502" mass="57320">MDEAKRMEEGLKLQLDHEDAKDELKEQETINIVDSNVDQHGTYTMAKPVDQQPELVKQKTKRVATLDAFRGLTIVIMILVDKAGGAYPRIDHAPWDGCTLADFVMPFFLFIVGVAIALALKRIALVYCIVALIETFTTKLRPTTLRPGRIAIFTAYKWQWFGGFLAFLIYMITTFTLYVPDWSFVDHTNGDEPKRYTVICGMRGHRGPACNAVGYVDRQVWGVNHFYIHPVWRHLKECTFSSPGEGPIREDAPSWCRAPFEPEGLLSLSLHNISTYSMCIYIVSDTMLILVYLNNITRFLTSSISAILSGTIGIHYGHVLIHFKVTKSYHILYYTNTQNKHLFYKLNFTSERPKTEEIFGRVIGIGSNNGSQWDLSVPINKQLYSISYVCFTAGIAGIVFSALYILIDVWGIRTPFLFLEWIGMNSMLVFVMAAEGIFAGFINGWYYENPNNSLVHWIKKHVFVNVWHSERVGTLLYVIFAEITFWGVVAGVLHKLKIYWKL</sequence>
<keyword evidence="1" id="KW-0472">Membrane</keyword>
<feature type="transmembrane region" description="Helical" evidence="1">
    <location>
        <begin position="273"/>
        <end position="293"/>
    </location>
</feature>
<organism evidence="2 3">
    <name type="scientific">Medicago truncatula</name>
    <name type="common">Barrel medic</name>
    <name type="synonym">Medicago tribuloides</name>
    <dbReference type="NCBI Taxonomy" id="3880"/>
    <lineage>
        <taxon>Eukaryota</taxon>
        <taxon>Viridiplantae</taxon>
        <taxon>Streptophyta</taxon>
        <taxon>Embryophyta</taxon>
        <taxon>Tracheophyta</taxon>
        <taxon>Spermatophyta</taxon>
        <taxon>Magnoliopsida</taxon>
        <taxon>eudicotyledons</taxon>
        <taxon>Gunneridae</taxon>
        <taxon>Pentapetalae</taxon>
        <taxon>rosids</taxon>
        <taxon>fabids</taxon>
        <taxon>Fabales</taxon>
        <taxon>Fabaceae</taxon>
        <taxon>Papilionoideae</taxon>
        <taxon>50 kb inversion clade</taxon>
        <taxon>NPAAA clade</taxon>
        <taxon>Hologalegina</taxon>
        <taxon>IRL clade</taxon>
        <taxon>Trifolieae</taxon>
        <taxon>Medicago</taxon>
    </lineage>
</organism>
<feature type="transmembrane region" description="Helical" evidence="1">
    <location>
        <begin position="305"/>
        <end position="323"/>
    </location>
</feature>
<keyword evidence="1" id="KW-0812">Transmembrane</keyword>
<feature type="transmembrane region" description="Helical" evidence="1">
    <location>
        <begin position="107"/>
        <end position="137"/>
    </location>
</feature>
<keyword evidence="2" id="KW-0012">Acyltransferase</keyword>
<accession>A0A396HC80</accession>